<comment type="caution">
    <text evidence="2">The sequence shown here is derived from an EMBL/GenBank/DDBJ whole genome shotgun (WGS) entry which is preliminary data.</text>
</comment>
<dbReference type="EMBL" id="BGPR01001060">
    <property type="protein sequence ID" value="GBM44313.1"/>
    <property type="molecule type" value="Genomic_DNA"/>
</dbReference>
<dbReference type="Proteomes" id="UP000499080">
    <property type="component" value="Unassembled WGS sequence"/>
</dbReference>
<organism evidence="2 3">
    <name type="scientific">Araneus ventricosus</name>
    <name type="common">Orbweaver spider</name>
    <name type="synonym">Epeira ventricosa</name>
    <dbReference type="NCBI Taxonomy" id="182803"/>
    <lineage>
        <taxon>Eukaryota</taxon>
        <taxon>Metazoa</taxon>
        <taxon>Ecdysozoa</taxon>
        <taxon>Arthropoda</taxon>
        <taxon>Chelicerata</taxon>
        <taxon>Arachnida</taxon>
        <taxon>Araneae</taxon>
        <taxon>Araneomorphae</taxon>
        <taxon>Entelegynae</taxon>
        <taxon>Araneoidea</taxon>
        <taxon>Araneidae</taxon>
        <taxon>Araneus</taxon>
    </lineage>
</organism>
<evidence type="ECO:0000313" key="2">
    <source>
        <dbReference type="EMBL" id="GBM44313.1"/>
    </source>
</evidence>
<evidence type="ECO:0000256" key="1">
    <source>
        <dbReference type="SAM" id="MobiDB-lite"/>
    </source>
</evidence>
<accession>A0A4Y2FSU1</accession>
<evidence type="ECO:0000313" key="3">
    <source>
        <dbReference type="Proteomes" id="UP000499080"/>
    </source>
</evidence>
<reference evidence="2 3" key="1">
    <citation type="journal article" date="2019" name="Sci. Rep.">
        <title>Orb-weaving spider Araneus ventricosus genome elucidates the spidroin gene catalogue.</title>
        <authorList>
            <person name="Kono N."/>
            <person name="Nakamura H."/>
            <person name="Ohtoshi R."/>
            <person name="Moran D.A.P."/>
            <person name="Shinohara A."/>
            <person name="Yoshida Y."/>
            <person name="Fujiwara M."/>
            <person name="Mori M."/>
            <person name="Tomita M."/>
            <person name="Arakawa K."/>
        </authorList>
    </citation>
    <scope>NUCLEOTIDE SEQUENCE [LARGE SCALE GENOMIC DNA]</scope>
</reference>
<proteinExistence type="predicted"/>
<dbReference type="AlphaFoldDB" id="A0A4Y2FSU1"/>
<keyword evidence="3" id="KW-1185">Reference proteome</keyword>
<protein>
    <submittedName>
        <fullName evidence="2">Uncharacterized protein</fullName>
    </submittedName>
</protein>
<dbReference type="OrthoDB" id="6432821at2759"/>
<name>A0A4Y2FSU1_ARAVE</name>
<sequence length="246" mass="27699">MGWGNHLPLQSSTSQHGERREGPDGDANLSSVGSSVKDQFSMTKGVGAAGVIFRITIFNETELELDLKDLYEINVSSNAAPFSRIIQLSVAALHYKFQLDIGVKNYDWLGITERSGIVYIEDPRLMPQPSTVRRGINWFFKNDTHSKKGSILLLLTIQEDFPNACAQRDVLKLQDGLFHDGTRNTESCSDSEDDIRARTPHSKIRPHNKTGLMTHNRFDVHHYQMTKMSEPGLCIPKFDPTTKQVL</sequence>
<gene>
    <name evidence="2" type="ORF">AVEN_232106_1</name>
</gene>
<feature type="region of interest" description="Disordered" evidence="1">
    <location>
        <begin position="1"/>
        <end position="33"/>
    </location>
</feature>